<comment type="caution">
    <text evidence="1">The sequence shown here is derived from an EMBL/GenBank/DDBJ whole genome shotgun (WGS) entry which is preliminary data.</text>
</comment>
<reference evidence="1 2" key="1">
    <citation type="journal article" date="2016" name="DNA Res.">
        <title>The draft genome of MD-2 pineapple using hybrid error correction of long reads.</title>
        <authorList>
            <person name="Redwan R.M."/>
            <person name="Saidin A."/>
            <person name="Kumar S.V."/>
        </authorList>
    </citation>
    <scope>NUCLEOTIDE SEQUENCE [LARGE SCALE GENOMIC DNA]</scope>
    <source>
        <strain evidence="2">cv. MD2</strain>
        <tissue evidence="1">Leaf</tissue>
    </source>
</reference>
<dbReference type="InterPro" id="IPR036047">
    <property type="entry name" value="F-box-like_dom_sf"/>
</dbReference>
<sequence>MESEGRRWSEMAADCLSLIFRQLSLEDLAVGVPFVCKSWHRASLDPLCWTLLDFRDVDFMPWSRFSREFSDRYTVPRFSFSGFLRLCVARSRGSAVELAFPLLFGASLRDLHVAKDCTKLRKVILPNLASEDEPHLPEIVAKWGELEWLEMESKPSSFLETAAQIGRSSNSVVGLKMHGAIKKEDAAAIVDRLPDLKFLCLSRSYLPREELSAIVHGCKNLERLCARDCVGFEADEEVVKWCSGIKSFEHEGSKVFDEFGYDTDECDPLYVHVI</sequence>
<dbReference type="Proteomes" id="UP000092600">
    <property type="component" value="Unassembled WGS sequence"/>
</dbReference>
<dbReference type="InterPro" id="IPR032675">
    <property type="entry name" value="LRR_dom_sf"/>
</dbReference>
<dbReference type="PANTHER" id="PTHR38926:SF5">
    <property type="entry name" value="F-BOX AND LEUCINE-RICH REPEAT PROTEIN 6"/>
    <property type="match status" value="1"/>
</dbReference>
<dbReference type="Gene3D" id="3.80.10.10">
    <property type="entry name" value="Ribonuclease Inhibitor"/>
    <property type="match status" value="1"/>
</dbReference>
<dbReference type="STRING" id="4615.A0A199UYN5"/>
<dbReference type="PANTHER" id="PTHR38926">
    <property type="entry name" value="F-BOX DOMAIN CONTAINING PROTEIN, EXPRESSED"/>
    <property type="match status" value="1"/>
</dbReference>
<evidence type="ECO:0000313" key="2">
    <source>
        <dbReference type="Proteomes" id="UP000092600"/>
    </source>
</evidence>
<dbReference type="Gene3D" id="1.20.1280.50">
    <property type="match status" value="1"/>
</dbReference>
<dbReference type="SUPFAM" id="SSF81383">
    <property type="entry name" value="F-box domain"/>
    <property type="match status" value="1"/>
</dbReference>
<name>A0A199UYN5_ANACO</name>
<proteinExistence type="predicted"/>
<accession>A0A199UYN5</accession>
<dbReference type="AlphaFoldDB" id="A0A199UYN5"/>
<evidence type="ECO:0000313" key="1">
    <source>
        <dbReference type="EMBL" id="OAY69731.1"/>
    </source>
</evidence>
<gene>
    <name evidence="1" type="ORF">ACMD2_22831</name>
</gene>
<organism evidence="1 2">
    <name type="scientific">Ananas comosus</name>
    <name type="common">Pineapple</name>
    <name type="synonym">Ananas ananas</name>
    <dbReference type="NCBI Taxonomy" id="4615"/>
    <lineage>
        <taxon>Eukaryota</taxon>
        <taxon>Viridiplantae</taxon>
        <taxon>Streptophyta</taxon>
        <taxon>Embryophyta</taxon>
        <taxon>Tracheophyta</taxon>
        <taxon>Spermatophyta</taxon>
        <taxon>Magnoliopsida</taxon>
        <taxon>Liliopsida</taxon>
        <taxon>Poales</taxon>
        <taxon>Bromeliaceae</taxon>
        <taxon>Bromelioideae</taxon>
        <taxon>Ananas</taxon>
    </lineage>
</organism>
<dbReference type="SUPFAM" id="SSF52047">
    <property type="entry name" value="RNI-like"/>
    <property type="match status" value="1"/>
</dbReference>
<protein>
    <submittedName>
        <fullName evidence="1">F-box/LRR-repeat protein</fullName>
    </submittedName>
</protein>
<dbReference type="EMBL" id="LSRQ01004268">
    <property type="protein sequence ID" value="OAY69731.1"/>
    <property type="molecule type" value="Genomic_DNA"/>
</dbReference>